<evidence type="ECO:0000256" key="2">
    <source>
        <dbReference type="ARBA" id="ARBA00022741"/>
    </source>
</evidence>
<dbReference type="InterPro" id="IPR017871">
    <property type="entry name" value="ABC_transporter-like_CS"/>
</dbReference>
<dbReference type="InterPro" id="IPR003439">
    <property type="entry name" value="ABC_transporter-like_ATP-bd"/>
</dbReference>
<gene>
    <name evidence="5" type="ORF">ABM34_06005</name>
</gene>
<evidence type="ECO:0000313" key="5">
    <source>
        <dbReference type="EMBL" id="AKP67133.1"/>
    </source>
</evidence>
<keyword evidence="1" id="KW-0813">Transport</keyword>
<evidence type="ECO:0000313" key="6">
    <source>
        <dbReference type="Proteomes" id="UP000036106"/>
    </source>
</evidence>
<accession>A0A0H4QKB3</accession>
<evidence type="ECO:0000256" key="1">
    <source>
        <dbReference type="ARBA" id="ARBA00022448"/>
    </source>
</evidence>
<reference evidence="6" key="1">
    <citation type="submission" date="2015-07" db="EMBL/GenBank/DDBJ databases">
        <title>Lactobacillus ginsenosidimutans/EMML 3141/ whole genome sequencing.</title>
        <authorList>
            <person name="Kim M.K."/>
            <person name="Im W.-T."/>
            <person name="Srinivasan S."/>
            <person name="Lee J.-J."/>
        </authorList>
    </citation>
    <scope>NUCLEOTIDE SEQUENCE [LARGE SCALE GENOMIC DNA]</scope>
    <source>
        <strain evidence="6">EMML 3041</strain>
    </source>
</reference>
<evidence type="ECO:0000256" key="3">
    <source>
        <dbReference type="ARBA" id="ARBA00022840"/>
    </source>
</evidence>
<dbReference type="RefSeq" id="WP_048704249.1">
    <property type="nucleotide sequence ID" value="NZ_CP012034.1"/>
</dbReference>
<dbReference type="PANTHER" id="PTHR42781">
    <property type="entry name" value="SPERMIDINE/PUTRESCINE IMPORT ATP-BINDING PROTEIN POTA"/>
    <property type="match status" value="1"/>
</dbReference>
<protein>
    <submittedName>
        <fullName evidence="5">Polar amino acid ABC transporter ATPase</fullName>
    </submittedName>
</protein>
<dbReference type="Gene3D" id="3.40.50.300">
    <property type="entry name" value="P-loop containing nucleotide triphosphate hydrolases"/>
    <property type="match status" value="1"/>
</dbReference>
<evidence type="ECO:0000259" key="4">
    <source>
        <dbReference type="PROSITE" id="PS50893"/>
    </source>
</evidence>
<dbReference type="KEGG" id="lgn:ABM34_06005"/>
<organism evidence="5 6">
    <name type="scientific">Companilactobacillus ginsenosidimutans</name>
    <dbReference type="NCBI Taxonomy" id="1007676"/>
    <lineage>
        <taxon>Bacteria</taxon>
        <taxon>Bacillati</taxon>
        <taxon>Bacillota</taxon>
        <taxon>Bacilli</taxon>
        <taxon>Lactobacillales</taxon>
        <taxon>Lactobacillaceae</taxon>
        <taxon>Companilactobacillus</taxon>
    </lineage>
</organism>
<dbReference type="PROSITE" id="PS00211">
    <property type="entry name" value="ABC_TRANSPORTER_1"/>
    <property type="match status" value="1"/>
</dbReference>
<dbReference type="PROSITE" id="PS50893">
    <property type="entry name" value="ABC_TRANSPORTER_2"/>
    <property type="match status" value="1"/>
</dbReference>
<name>A0A0H4QKB3_9LACO</name>
<dbReference type="PANTHER" id="PTHR42781:SF9">
    <property type="entry name" value="AMINO ACID ABC TRANSPORTER, ATP-BINDING PROTEIN-RELATED"/>
    <property type="match status" value="1"/>
</dbReference>
<proteinExistence type="predicted"/>
<dbReference type="InterPro" id="IPR003593">
    <property type="entry name" value="AAA+_ATPase"/>
</dbReference>
<dbReference type="OrthoDB" id="9804199at2"/>
<keyword evidence="6" id="KW-1185">Reference proteome</keyword>
<dbReference type="AlphaFoldDB" id="A0A0H4QKB3"/>
<dbReference type="Proteomes" id="UP000036106">
    <property type="component" value="Chromosome"/>
</dbReference>
<dbReference type="GO" id="GO:0016887">
    <property type="term" value="F:ATP hydrolysis activity"/>
    <property type="evidence" value="ECO:0007669"/>
    <property type="project" value="InterPro"/>
</dbReference>
<dbReference type="SMART" id="SM00382">
    <property type="entry name" value="AAA"/>
    <property type="match status" value="1"/>
</dbReference>
<dbReference type="InterPro" id="IPR027417">
    <property type="entry name" value="P-loop_NTPase"/>
</dbReference>
<dbReference type="SUPFAM" id="SSF52540">
    <property type="entry name" value="P-loop containing nucleoside triphosphate hydrolases"/>
    <property type="match status" value="1"/>
</dbReference>
<dbReference type="Pfam" id="PF00005">
    <property type="entry name" value="ABC_tran"/>
    <property type="match status" value="1"/>
</dbReference>
<dbReference type="InterPro" id="IPR050093">
    <property type="entry name" value="ABC_SmlMolc_Importer"/>
</dbReference>
<dbReference type="PATRIC" id="fig|1007676.4.peg.1190"/>
<sequence>MLKLENITKSFNGTTILNNLNVEVKDNSILSIVGPSGAGKTTLLRCIAGLDRPDSGTFILNDKPFDPAESTDTERIIGVVFQDFNLFPHLTVMENVTLAPKMVLKQSKDDAVNNAESILKELELSSHAGQYPFELSGGQKQRVAIARALAMQPQILCYDEPTSALDPSLRDAVGQVILNLKETGITQIVVTHDPEFAKNISDQILEVKPINK</sequence>
<dbReference type="EMBL" id="CP012034">
    <property type="protein sequence ID" value="AKP67133.1"/>
    <property type="molecule type" value="Genomic_DNA"/>
</dbReference>
<keyword evidence="3" id="KW-0067">ATP-binding</keyword>
<feature type="domain" description="ABC transporter" evidence="4">
    <location>
        <begin position="2"/>
        <end position="210"/>
    </location>
</feature>
<dbReference type="STRING" id="1007676.ABM34_06005"/>
<dbReference type="GO" id="GO:0005524">
    <property type="term" value="F:ATP binding"/>
    <property type="evidence" value="ECO:0007669"/>
    <property type="project" value="UniProtKB-KW"/>
</dbReference>
<keyword evidence="2" id="KW-0547">Nucleotide-binding</keyword>